<comment type="subcellular location">
    <subcellularLocation>
        <location evidence="1">Membrane</location>
        <topology evidence="1">Multi-pass membrane protein</topology>
    </subcellularLocation>
</comment>
<feature type="compositionally biased region" description="Pro residues" evidence="7">
    <location>
        <begin position="12"/>
        <end position="32"/>
    </location>
</feature>
<proteinExistence type="predicted"/>
<dbReference type="Pfam" id="PF05154">
    <property type="entry name" value="TM2"/>
    <property type="match status" value="1"/>
</dbReference>
<accession>A0A6J7JFW9</accession>
<dbReference type="PANTHER" id="PTHR21016">
    <property type="entry name" value="BETA-AMYLOID BINDING PROTEIN-RELATED"/>
    <property type="match status" value="1"/>
</dbReference>
<protein>
    <submittedName>
        <fullName evidence="10">Unannotated protein</fullName>
    </submittedName>
</protein>
<name>A0A6J7JFW9_9ZZZZ</name>
<evidence type="ECO:0000256" key="8">
    <source>
        <dbReference type="SAM" id="Phobius"/>
    </source>
</evidence>
<evidence type="ECO:0000259" key="9">
    <source>
        <dbReference type="Pfam" id="PF05154"/>
    </source>
</evidence>
<gene>
    <name evidence="10" type="ORF">UFOPK3773_00907</name>
</gene>
<evidence type="ECO:0000256" key="4">
    <source>
        <dbReference type="ARBA" id="ARBA00022989"/>
    </source>
</evidence>
<keyword evidence="4 8" id="KW-1133">Transmembrane helix</keyword>
<dbReference type="PANTHER" id="PTHR21016:SF7">
    <property type="entry name" value="TM2 DOMAIN-CONTAINING PROTEIN 3"/>
    <property type="match status" value="1"/>
</dbReference>
<feature type="transmembrane region" description="Helical" evidence="8">
    <location>
        <begin position="65"/>
        <end position="84"/>
    </location>
</feature>
<keyword evidence="3" id="KW-0732">Signal</keyword>
<dbReference type="EMBL" id="CAFBNF010000084">
    <property type="protein sequence ID" value="CAB4941819.1"/>
    <property type="molecule type" value="Genomic_DNA"/>
</dbReference>
<feature type="domain" description="TM2" evidence="9">
    <location>
        <begin position="61"/>
        <end position="109"/>
    </location>
</feature>
<dbReference type="InterPro" id="IPR007829">
    <property type="entry name" value="TM2"/>
</dbReference>
<organism evidence="10">
    <name type="scientific">freshwater metagenome</name>
    <dbReference type="NCBI Taxonomy" id="449393"/>
    <lineage>
        <taxon>unclassified sequences</taxon>
        <taxon>metagenomes</taxon>
        <taxon>ecological metagenomes</taxon>
    </lineage>
</organism>
<evidence type="ECO:0000313" key="10">
    <source>
        <dbReference type="EMBL" id="CAB4941819.1"/>
    </source>
</evidence>
<evidence type="ECO:0000256" key="3">
    <source>
        <dbReference type="ARBA" id="ARBA00022729"/>
    </source>
</evidence>
<evidence type="ECO:0000256" key="5">
    <source>
        <dbReference type="ARBA" id="ARBA00023136"/>
    </source>
</evidence>
<keyword evidence="5 8" id="KW-0472">Membrane</keyword>
<keyword evidence="6" id="KW-0325">Glycoprotein</keyword>
<dbReference type="InterPro" id="IPR050932">
    <property type="entry name" value="TM2D1-3-like"/>
</dbReference>
<dbReference type="GO" id="GO:0016020">
    <property type="term" value="C:membrane"/>
    <property type="evidence" value="ECO:0007669"/>
    <property type="project" value="UniProtKB-SubCell"/>
</dbReference>
<evidence type="ECO:0000256" key="1">
    <source>
        <dbReference type="ARBA" id="ARBA00004141"/>
    </source>
</evidence>
<reference evidence="10" key="1">
    <citation type="submission" date="2020-05" db="EMBL/GenBank/DDBJ databases">
        <authorList>
            <person name="Chiriac C."/>
            <person name="Salcher M."/>
            <person name="Ghai R."/>
            <person name="Kavagutti S V."/>
        </authorList>
    </citation>
    <scope>NUCLEOTIDE SEQUENCE</scope>
</reference>
<feature type="transmembrane region" description="Helical" evidence="8">
    <location>
        <begin position="90"/>
        <end position="113"/>
    </location>
</feature>
<keyword evidence="2 8" id="KW-0812">Transmembrane</keyword>
<evidence type="ECO:0000256" key="2">
    <source>
        <dbReference type="ARBA" id="ARBA00022692"/>
    </source>
</evidence>
<evidence type="ECO:0000256" key="6">
    <source>
        <dbReference type="ARBA" id="ARBA00023180"/>
    </source>
</evidence>
<sequence length="127" mass="13080">MSETPDQAPDAPAVPAPPAAAAVPPPPPPPAPAAVATSNTGVPVFPNGKPMLTATGQPVSEKSRLAAALLCWFVGVFGVHRFYVGKVGTGILMLVTFGGLGIWALIDLIVILVGSFRDKEGKVLENW</sequence>
<dbReference type="AlphaFoldDB" id="A0A6J7JFW9"/>
<feature type="region of interest" description="Disordered" evidence="7">
    <location>
        <begin position="1"/>
        <end position="39"/>
    </location>
</feature>
<evidence type="ECO:0000256" key="7">
    <source>
        <dbReference type="SAM" id="MobiDB-lite"/>
    </source>
</evidence>